<dbReference type="InterPro" id="IPR035070">
    <property type="entry name" value="Streptogrisin_prodomain"/>
</dbReference>
<evidence type="ECO:0000256" key="1">
    <source>
        <dbReference type="ARBA" id="ARBA00007664"/>
    </source>
</evidence>
<organism evidence="11 12">
    <name type="scientific">Herbidospora galbida</name>
    <dbReference type="NCBI Taxonomy" id="2575442"/>
    <lineage>
        <taxon>Bacteria</taxon>
        <taxon>Bacillati</taxon>
        <taxon>Actinomycetota</taxon>
        <taxon>Actinomycetes</taxon>
        <taxon>Streptosporangiales</taxon>
        <taxon>Streptosporangiaceae</taxon>
        <taxon>Herbidospora</taxon>
    </lineage>
</organism>
<comment type="similarity">
    <text evidence="1">Belongs to the peptidase S1 family.</text>
</comment>
<name>A0A4U3M5C0_9ACTN</name>
<evidence type="ECO:0000313" key="11">
    <source>
        <dbReference type="EMBL" id="TKK83961.1"/>
    </source>
</evidence>
<dbReference type="SUPFAM" id="SSF89260">
    <property type="entry name" value="Collagen-binding domain"/>
    <property type="match status" value="1"/>
</dbReference>
<proteinExistence type="inferred from homology"/>
<feature type="domain" description="Peptidase C-terminal archaeal/bacterial" evidence="10">
    <location>
        <begin position="403"/>
        <end position="464"/>
    </location>
</feature>
<keyword evidence="7" id="KW-1015">Disulfide bond</keyword>
<evidence type="ECO:0000259" key="9">
    <source>
        <dbReference type="Pfam" id="PF02983"/>
    </source>
</evidence>
<dbReference type="Gene3D" id="3.30.300.50">
    <property type="match status" value="2"/>
</dbReference>
<keyword evidence="2" id="KW-0645">Protease</keyword>
<dbReference type="InterPro" id="IPR004236">
    <property type="entry name" value="Pept_S1_alpha_lytic"/>
</dbReference>
<reference evidence="11 12" key="1">
    <citation type="submission" date="2019-04" db="EMBL/GenBank/DDBJ databases">
        <title>Herbidospora sp. NEAU-GS14.nov., a novel actinomycete isolated from soil.</title>
        <authorList>
            <person name="Han L."/>
        </authorList>
    </citation>
    <scope>NUCLEOTIDE SEQUENCE [LARGE SCALE GENOMIC DNA]</scope>
    <source>
        <strain evidence="11 12">NEAU-GS14</strain>
    </source>
</reference>
<keyword evidence="6" id="KW-0865">Zymogen</keyword>
<dbReference type="InterPro" id="IPR001316">
    <property type="entry name" value="Pept_S1A_streptogrisin"/>
</dbReference>
<evidence type="ECO:0000256" key="5">
    <source>
        <dbReference type="ARBA" id="ARBA00022825"/>
    </source>
</evidence>
<dbReference type="EMBL" id="SZQA01000039">
    <property type="protein sequence ID" value="TKK83961.1"/>
    <property type="molecule type" value="Genomic_DNA"/>
</dbReference>
<feature type="signal peptide" evidence="8">
    <location>
        <begin position="1"/>
        <end position="29"/>
    </location>
</feature>
<sequence length="479" mass="48518">MRSRHILSAASALTMGVALVLSSAPAAVAAPAKPAPSMLEALQRDLNLSAEQAQLRLVNEARLGKLEGKVRTDLGAAFGGSWLSGDTANSLTVATSDASKVGVIEAGGVKAQVVTRSLGDLTALKDKLDAATAPQTVPVYYVDVKSNSVVVETRDQAAAEAFVAAAGVDKAAVTFVASSEQPVPYYNLRGGDAYYINNSGRCSIGFSVTRGTTPGFVTAGHCGTTGSSTQGYNRVAQGTFQGSSFPGNDYAWVAVNSNWVPTATVAGTSATVSGSTAQVVGGSICRSGSTTGWHCGTVQQIGTSVTYPQGTVSGVTRTNVCAEPGDSGGSWISGTQAQGVTSGGSGNCSVGGTTYFQPVNEILSVYGLTLTTTGTPPGGGTCSGYASTTTGSVSSGGNAYSAQFTANAGTHRLCLDGPNGVDFDLYLQRLSGSTWTNVASGTSSGPDETVTYNGSAGTYRYRVHGYSGSGSFTLAYTRP</sequence>
<dbReference type="AlphaFoldDB" id="A0A4U3M5C0"/>
<gene>
    <name evidence="11" type="ORF">FDA94_31855</name>
</gene>
<evidence type="ECO:0000259" key="10">
    <source>
        <dbReference type="Pfam" id="PF04151"/>
    </source>
</evidence>
<dbReference type="Gene3D" id="2.40.10.10">
    <property type="entry name" value="Trypsin-like serine proteases"/>
    <property type="match status" value="2"/>
</dbReference>
<dbReference type="Proteomes" id="UP000308705">
    <property type="component" value="Unassembled WGS sequence"/>
</dbReference>
<dbReference type="Pfam" id="PF02983">
    <property type="entry name" value="Pro_Al_protease"/>
    <property type="match status" value="1"/>
</dbReference>
<feature type="domain" description="Peptidase S1A alpha-lytic prodomain" evidence="9">
    <location>
        <begin position="116"/>
        <end position="169"/>
    </location>
</feature>
<evidence type="ECO:0000256" key="4">
    <source>
        <dbReference type="ARBA" id="ARBA00022801"/>
    </source>
</evidence>
<dbReference type="GO" id="GO:0004252">
    <property type="term" value="F:serine-type endopeptidase activity"/>
    <property type="evidence" value="ECO:0007669"/>
    <property type="project" value="InterPro"/>
</dbReference>
<keyword evidence="4" id="KW-0378">Hydrolase</keyword>
<dbReference type="Pfam" id="PF04151">
    <property type="entry name" value="PPC"/>
    <property type="match status" value="1"/>
</dbReference>
<keyword evidence="5" id="KW-0720">Serine protease</keyword>
<dbReference type="InterPro" id="IPR043504">
    <property type="entry name" value="Peptidase_S1_PA_chymotrypsin"/>
</dbReference>
<evidence type="ECO:0000256" key="6">
    <source>
        <dbReference type="ARBA" id="ARBA00023145"/>
    </source>
</evidence>
<evidence type="ECO:0000256" key="3">
    <source>
        <dbReference type="ARBA" id="ARBA00022729"/>
    </source>
</evidence>
<dbReference type="GO" id="GO:0005576">
    <property type="term" value="C:extracellular region"/>
    <property type="evidence" value="ECO:0007669"/>
    <property type="project" value="InterPro"/>
</dbReference>
<protein>
    <submittedName>
        <fullName evidence="11">S1 family peptidase</fullName>
    </submittedName>
</protein>
<dbReference type="PRINTS" id="PR00861">
    <property type="entry name" value="ALYTICPTASE"/>
</dbReference>
<evidence type="ECO:0000313" key="12">
    <source>
        <dbReference type="Proteomes" id="UP000308705"/>
    </source>
</evidence>
<keyword evidence="3 8" id="KW-0732">Signal</keyword>
<evidence type="ECO:0000256" key="2">
    <source>
        <dbReference type="ARBA" id="ARBA00022670"/>
    </source>
</evidence>
<feature type="chain" id="PRO_5038885480" evidence="8">
    <location>
        <begin position="30"/>
        <end position="479"/>
    </location>
</feature>
<comment type="caution">
    <text evidence="11">The sequence shown here is derived from an EMBL/GenBank/DDBJ whole genome shotgun (WGS) entry which is preliminary data.</text>
</comment>
<dbReference type="InterPro" id="IPR007280">
    <property type="entry name" value="Peptidase_C_arc/bac"/>
</dbReference>
<dbReference type="GO" id="GO:0006508">
    <property type="term" value="P:proteolysis"/>
    <property type="evidence" value="ECO:0007669"/>
    <property type="project" value="UniProtKB-KW"/>
</dbReference>
<evidence type="ECO:0000256" key="7">
    <source>
        <dbReference type="ARBA" id="ARBA00023157"/>
    </source>
</evidence>
<dbReference type="OrthoDB" id="8781117at2"/>
<evidence type="ECO:0000256" key="8">
    <source>
        <dbReference type="SAM" id="SignalP"/>
    </source>
</evidence>
<keyword evidence="12" id="KW-1185">Reference proteome</keyword>
<accession>A0A4U3M5C0</accession>
<dbReference type="Gene3D" id="2.60.120.380">
    <property type="match status" value="1"/>
</dbReference>
<dbReference type="CDD" id="cd21112">
    <property type="entry name" value="alphaLP-like"/>
    <property type="match status" value="1"/>
</dbReference>
<dbReference type="SUPFAM" id="SSF50494">
    <property type="entry name" value="Trypsin-like serine proteases"/>
    <property type="match status" value="1"/>
</dbReference>
<dbReference type="InterPro" id="IPR009003">
    <property type="entry name" value="Peptidase_S1_PA"/>
</dbReference>
<dbReference type="RefSeq" id="WP_137250768.1">
    <property type="nucleotide sequence ID" value="NZ_SZQA01000039.1"/>
</dbReference>